<accession>A0A0G1IVH1</accession>
<name>A0A0G1IVH1_9BACT</name>
<dbReference type="Proteomes" id="UP000033945">
    <property type="component" value="Unassembled WGS sequence"/>
</dbReference>
<sequence length="138" mass="15864">MQKTKKKKWFFRKPVGDSEVMQRGNLSTRTTSAITCGLCGTCHPELNHSDDGYTTFRFLGREAVMECCGKVVDVVYREWKEEFAQHYLEAEFASDPLANKYYAIRSIILRVSLLWRAKADKQSVASEKVQKTVRPLHA</sequence>
<reference evidence="1 2" key="1">
    <citation type="journal article" date="2015" name="Nature">
        <title>rRNA introns, odd ribosomes, and small enigmatic genomes across a large radiation of phyla.</title>
        <authorList>
            <person name="Brown C.T."/>
            <person name="Hug L.A."/>
            <person name="Thomas B.C."/>
            <person name="Sharon I."/>
            <person name="Castelle C.J."/>
            <person name="Singh A."/>
            <person name="Wilkins M.J."/>
            <person name="Williams K.H."/>
            <person name="Banfield J.F."/>
        </authorList>
    </citation>
    <scope>NUCLEOTIDE SEQUENCE [LARGE SCALE GENOMIC DNA]</scope>
</reference>
<dbReference type="AlphaFoldDB" id="A0A0G1IVH1"/>
<evidence type="ECO:0000313" key="1">
    <source>
        <dbReference type="EMBL" id="KKT63401.1"/>
    </source>
</evidence>
<protein>
    <submittedName>
        <fullName evidence="1">Uncharacterized protein</fullName>
    </submittedName>
</protein>
<organism evidence="1 2">
    <name type="scientific">Candidatus Giovannonibacteria bacterium GW2011_GWA2_44_26</name>
    <dbReference type="NCBI Taxonomy" id="1618648"/>
    <lineage>
        <taxon>Bacteria</taxon>
        <taxon>Candidatus Giovannoniibacteriota</taxon>
    </lineage>
</organism>
<dbReference type="EMBL" id="LCIT01000004">
    <property type="protein sequence ID" value="KKT63401.1"/>
    <property type="molecule type" value="Genomic_DNA"/>
</dbReference>
<proteinExistence type="predicted"/>
<comment type="caution">
    <text evidence="1">The sequence shown here is derived from an EMBL/GenBank/DDBJ whole genome shotgun (WGS) entry which is preliminary data.</text>
</comment>
<gene>
    <name evidence="1" type="ORF">UW55_C0004G0034</name>
</gene>
<evidence type="ECO:0000313" key="2">
    <source>
        <dbReference type="Proteomes" id="UP000033945"/>
    </source>
</evidence>